<dbReference type="GO" id="GO:0019748">
    <property type="term" value="P:secondary metabolic process"/>
    <property type="evidence" value="ECO:0007669"/>
    <property type="project" value="TreeGrafter"/>
</dbReference>
<evidence type="ECO:0000256" key="1">
    <source>
        <dbReference type="SAM" id="Phobius"/>
    </source>
</evidence>
<organism evidence="4">
    <name type="scientific">Pseudoalteromonas translucida KMM 520</name>
    <dbReference type="NCBI Taxonomy" id="1315283"/>
    <lineage>
        <taxon>Bacteria</taxon>
        <taxon>Pseudomonadati</taxon>
        <taxon>Pseudomonadota</taxon>
        <taxon>Gammaproteobacteria</taxon>
        <taxon>Alteromonadales</taxon>
        <taxon>Pseudoalteromonadaceae</taxon>
        <taxon>Pseudoalteromonas</taxon>
    </lineage>
</organism>
<dbReference type="PANTHER" id="PTHR24096:SF393">
    <property type="entry name" value="LIGASE, PUTATIVE-RELATED"/>
    <property type="match status" value="1"/>
</dbReference>
<proteinExistence type="predicted"/>
<keyword evidence="1" id="KW-0472">Membrane</keyword>
<evidence type="ECO:0000313" key="5">
    <source>
        <dbReference type="Proteomes" id="UP000065261"/>
    </source>
</evidence>
<keyword evidence="1" id="KW-0812">Transmembrane</keyword>
<dbReference type="OrthoDB" id="9803968at2"/>
<dbReference type="Gene3D" id="3.40.50.12780">
    <property type="entry name" value="N-terminal domain of ligase-like"/>
    <property type="match status" value="1"/>
</dbReference>
<feature type="transmembrane region" description="Helical" evidence="1">
    <location>
        <begin position="103"/>
        <end position="120"/>
    </location>
</feature>
<protein>
    <submittedName>
        <fullName evidence="4">Long-chain acyl-CoA synthetase</fullName>
    </submittedName>
</protein>
<evidence type="ECO:0000259" key="3">
    <source>
        <dbReference type="Pfam" id="PF13193"/>
    </source>
</evidence>
<dbReference type="KEGG" id="ptn:PTRA_a2587"/>
<dbReference type="EMBL" id="CP011034">
    <property type="protein sequence ID" value="ALS33661.1"/>
    <property type="molecule type" value="Genomic_DNA"/>
</dbReference>
<dbReference type="InterPro" id="IPR045851">
    <property type="entry name" value="AMP-bd_C_sf"/>
</dbReference>
<evidence type="ECO:0000313" key="4">
    <source>
        <dbReference type="EMBL" id="ALS33661.1"/>
    </source>
</evidence>
<dbReference type="Pfam" id="PF13193">
    <property type="entry name" value="AMP-binding_C"/>
    <property type="match status" value="1"/>
</dbReference>
<dbReference type="GO" id="GO:0016405">
    <property type="term" value="F:CoA-ligase activity"/>
    <property type="evidence" value="ECO:0007669"/>
    <property type="project" value="TreeGrafter"/>
</dbReference>
<sequence>MSLFNSVTATKSQLMAPGAPFEITNKQINGQSYQVYCNAPLNLAQVINDARRTDEQSFLVYQGEHCSYKQFFQQVDNVASYLQQHGIKQGDRVAIAMRNRPEWVIAFCAIALIGAVPAPLNSFGMQQELITALNGITPKLLICDGPRWQRISQSNEWLTDTLVLNDTALDLSQSAAAIDFTEALNHSAHSIEPPTITATDAALVLFTSGATSVAKAVESSHIAVCQALYNIDFIGAISAMTSPKALALIMEKGLVPTILTAVPLFHVSGLHAQLLSALRGGRRLVFTHKWDPLEAIELIKKEQVTQFNGAPSMVMQLLREPSFHSAEVMASFSGLGFGGAGLPASLIDKTLSSLPEQMIGIGFGMTETNGVGAAASGDLFRHAPKSSGLISPIMEVRICAADGQSLPSNSVGEVCMRGITLMEQYVGDLTATQDAIRSGWLHTGDLGYIDDAGFLFIVDRIKDVINRAGENIPAAEVESCLLEHPAVAEVAVFGIPDEETGEAVIAVVCPLEGEFIEEQQLLIHVAQRLAKYKVPQKIHLMQDKLPRNPAGKLLRNKLKTKLYQ</sequence>
<dbReference type="InterPro" id="IPR042099">
    <property type="entry name" value="ANL_N_sf"/>
</dbReference>
<dbReference type="Proteomes" id="UP000065261">
    <property type="component" value="Chromosome I"/>
</dbReference>
<feature type="domain" description="AMP-binding enzyme C-terminal" evidence="3">
    <location>
        <begin position="476"/>
        <end position="552"/>
    </location>
</feature>
<dbReference type="InterPro" id="IPR000873">
    <property type="entry name" value="AMP-dep_synth/lig_dom"/>
</dbReference>
<dbReference type="PATRIC" id="fig|1315283.4.peg.2251"/>
<reference evidence="4 5" key="1">
    <citation type="submission" date="2015-03" db="EMBL/GenBank/DDBJ databases">
        <authorList>
            <person name="Murphy D."/>
        </authorList>
    </citation>
    <scope>NUCLEOTIDE SEQUENCE [LARGE SCALE GENOMIC DNA]</scope>
    <source>
        <strain evidence="4 5">KMM 520</strain>
    </source>
</reference>
<accession>A0A0U2V797</accession>
<evidence type="ECO:0000259" key="2">
    <source>
        <dbReference type="Pfam" id="PF00501"/>
    </source>
</evidence>
<dbReference type="Gene3D" id="3.30.300.30">
    <property type="match status" value="1"/>
</dbReference>
<dbReference type="AlphaFoldDB" id="A0A0U2V797"/>
<dbReference type="PANTHER" id="PTHR24096">
    <property type="entry name" value="LONG-CHAIN-FATTY-ACID--COA LIGASE"/>
    <property type="match status" value="1"/>
</dbReference>
<name>A0A0U2V797_9GAMM</name>
<feature type="domain" description="AMP-dependent synthetase/ligase" evidence="2">
    <location>
        <begin position="50"/>
        <end position="425"/>
    </location>
</feature>
<keyword evidence="1" id="KW-1133">Transmembrane helix</keyword>
<dbReference type="SUPFAM" id="SSF56801">
    <property type="entry name" value="Acetyl-CoA synthetase-like"/>
    <property type="match status" value="1"/>
</dbReference>
<gene>
    <name evidence="4" type="primary">fadD</name>
    <name evidence="4" type="ORF">PTRA_a2587</name>
</gene>
<dbReference type="Pfam" id="PF00501">
    <property type="entry name" value="AMP-binding"/>
    <property type="match status" value="1"/>
</dbReference>
<dbReference type="RefSeq" id="WP_058373840.1">
    <property type="nucleotide sequence ID" value="NZ_CP011034.1"/>
</dbReference>
<dbReference type="InterPro" id="IPR025110">
    <property type="entry name" value="AMP-bd_C"/>
</dbReference>